<dbReference type="PANTHER" id="PTHR46908:SF8">
    <property type="entry name" value="C-TYPE LECTIN DOMAIN-CONTAINING PROTEIN"/>
    <property type="match status" value="1"/>
</dbReference>
<evidence type="ECO:0000259" key="11">
    <source>
        <dbReference type="PROSITE" id="PS51864"/>
    </source>
</evidence>
<evidence type="ECO:0000256" key="2">
    <source>
        <dbReference type="ARBA" id="ARBA00022536"/>
    </source>
</evidence>
<dbReference type="CDD" id="cd00041">
    <property type="entry name" value="CUB"/>
    <property type="match status" value="1"/>
</dbReference>
<keyword evidence="2" id="KW-0245">EGF-like domain</keyword>
<dbReference type="Pfam" id="PF00431">
    <property type="entry name" value="CUB"/>
    <property type="match status" value="1"/>
</dbReference>
<sequence>AFSKNGKSTIISLDPHNQVHMGNRDYLTFRDKQVINRMYNCSNIWEIACEISIVCENDGYMGANCACVCPPGTIGITCENVTGDYYLQPTCGGNITESGTIITSPNYPSNYPKNIECMWWIQVADKCLRPVVIVEDFTLYNAHQNGQCVWDRLEVRTANQTPGEEYCGIKLKKGERIYGEEELLFYFTSKLNWRKGFKFLVQFEDNGKCVDCKAAMVNGLLNWKSPNFPAQYPNNFNCTLTLNKTKPTWTYIQLKKFKLPTDCSDLIEVSSIYDNTR</sequence>
<dbReference type="GO" id="GO:0006508">
    <property type="term" value="P:proteolysis"/>
    <property type="evidence" value="ECO:0007669"/>
    <property type="project" value="UniProtKB-KW"/>
</dbReference>
<dbReference type="AlphaFoldDB" id="A0AAV2SLL6"/>
<dbReference type="Gene3D" id="3.40.390.10">
    <property type="entry name" value="Collagenase (Catalytic Domain)"/>
    <property type="match status" value="1"/>
</dbReference>
<comment type="cofactor">
    <cofactor evidence="1">
        <name>Zn(2+)</name>
        <dbReference type="ChEBI" id="CHEBI:29105"/>
    </cofactor>
</comment>
<feature type="non-terminal residue" evidence="12">
    <location>
        <position position="1"/>
    </location>
</feature>
<dbReference type="PROSITE" id="PS01180">
    <property type="entry name" value="CUB"/>
    <property type="match status" value="1"/>
</dbReference>
<evidence type="ECO:0000256" key="9">
    <source>
        <dbReference type="PROSITE-ProRule" id="PRU00059"/>
    </source>
</evidence>
<keyword evidence="7" id="KW-0482">Metalloprotease</keyword>
<keyword evidence="13" id="KW-1185">Reference proteome</keyword>
<keyword evidence="3" id="KW-0645">Protease</keyword>
<evidence type="ECO:0000256" key="7">
    <source>
        <dbReference type="ARBA" id="ARBA00023049"/>
    </source>
</evidence>
<dbReference type="InterPro" id="IPR001506">
    <property type="entry name" value="Peptidase_M12A"/>
</dbReference>
<dbReference type="InterPro" id="IPR000859">
    <property type="entry name" value="CUB_dom"/>
</dbReference>
<dbReference type="InterPro" id="IPR035914">
    <property type="entry name" value="Sperma_CUB_dom_sf"/>
</dbReference>
<protein>
    <recommendedName>
        <fullName evidence="14">CUB domain-containing protein</fullName>
    </recommendedName>
</protein>
<keyword evidence="6" id="KW-0862">Zinc</keyword>
<dbReference type="Gene3D" id="2.60.120.290">
    <property type="entry name" value="Spermadhesin, CUB domain"/>
    <property type="match status" value="2"/>
</dbReference>
<dbReference type="EMBL" id="CAXKWB010080732">
    <property type="protein sequence ID" value="CAL4205155.1"/>
    <property type="molecule type" value="Genomic_DNA"/>
</dbReference>
<dbReference type="Proteomes" id="UP001497623">
    <property type="component" value="Unassembled WGS sequence"/>
</dbReference>
<evidence type="ECO:0000256" key="8">
    <source>
        <dbReference type="ARBA" id="ARBA00023157"/>
    </source>
</evidence>
<name>A0AAV2SLL6_MEGNR</name>
<evidence type="ECO:0008006" key="14">
    <source>
        <dbReference type="Google" id="ProtNLM"/>
    </source>
</evidence>
<dbReference type="InterPro" id="IPR024079">
    <property type="entry name" value="MetalloPept_cat_dom_sf"/>
</dbReference>
<comment type="caution">
    <text evidence="12">The sequence shown here is derived from an EMBL/GenBank/DDBJ whole genome shotgun (WGS) entry which is preliminary data.</text>
</comment>
<evidence type="ECO:0000256" key="1">
    <source>
        <dbReference type="ARBA" id="ARBA00001947"/>
    </source>
</evidence>
<dbReference type="SMART" id="SM00042">
    <property type="entry name" value="CUB"/>
    <property type="match status" value="1"/>
</dbReference>
<evidence type="ECO:0000313" key="12">
    <source>
        <dbReference type="EMBL" id="CAL4205155.1"/>
    </source>
</evidence>
<dbReference type="InterPro" id="IPR052129">
    <property type="entry name" value="Spermadhesin-Link_domain"/>
</dbReference>
<accession>A0AAV2SLL6</accession>
<feature type="domain" description="Peptidase M12A" evidence="11">
    <location>
        <begin position="1"/>
        <end position="42"/>
    </location>
</feature>
<evidence type="ECO:0000256" key="4">
    <source>
        <dbReference type="ARBA" id="ARBA00022723"/>
    </source>
</evidence>
<proteinExistence type="predicted"/>
<dbReference type="PANTHER" id="PTHR46908">
    <property type="entry name" value="CUBILIN-LIKE PROTEIN"/>
    <property type="match status" value="1"/>
</dbReference>
<evidence type="ECO:0000256" key="3">
    <source>
        <dbReference type="ARBA" id="ARBA00022670"/>
    </source>
</evidence>
<organism evidence="12 13">
    <name type="scientific">Meganyctiphanes norvegica</name>
    <name type="common">Northern krill</name>
    <name type="synonym">Thysanopoda norvegica</name>
    <dbReference type="NCBI Taxonomy" id="48144"/>
    <lineage>
        <taxon>Eukaryota</taxon>
        <taxon>Metazoa</taxon>
        <taxon>Ecdysozoa</taxon>
        <taxon>Arthropoda</taxon>
        <taxon>Crustacea</taxon>
        <taxon>Multicrustacea</taxon>
        <taxon>Malacostraca</taxon>
        <taxon>Eumalacostraca</taxon>
        <taxon>Eucarida</taxon>
        <taxon>Euphausiacea</taxon>
        <taxon>Euphausiidae</taxon>
        <taxon>Meganyctiphanes</taxon>
    </lineage>
</organism>
<dbReference type="GO" id="GO:0046872">
    <property type="term" value="F:metal ion binding"/>
    <property type="evidence" value="ECO:0007669"/>
    <property type="project" value="UniProtKB-KW"/>
</dbReference>
<feature type="domain" description="CUB" evidence="10">
    <location>
        <begin position="91"/>
        <end position="206"/>
    </location>
</feature>
<keyword evidence="4" id="KW-0479">Metal-binding</keyword>
<reference evidence="12 13" key="1">
    <citation type="submission" date="2024-05" db="EMBL/GenBank/DDBJ databases">
        <authorList>
            <person name="Wallberg A."/>
        </authorList>
    </citation>
    <scope>NUCLEOTIDE SEQUENCE [LARGE SCALE GENOMIC DNA]</scope>
</reference>
<evidence type="ECO:0000313" key="13">
    <source>
        <dbReference type="Proteomes" id="UP001497623"/>
    </source>
</evidence>
<keyword evidence="8" id="KW-1015">Disulfide bond</keyword>
<comment type="caution">
    <text evidence="9">Lacks conserved residue(s) required for the propagation of feature annotation.</text>
</comment>
<keyword evidence="5" id="KW-0378">Hydrolase</keyword>
<dbReference type="SUPFAM" id="SSF49854">
    <property type="entry name" value="Spermadhesin, CUB domain"/>
    <property type="match status" value="2"/>
</dbReference>
<gene>
    <name evidence="12" type="ORF">MNOR_LOCUS37905</name>
</gene>
<evidence type="ECO:0000256" key="5">
    <source>
        <dbReference type="ARBA" id="ARBA00022801"/>
    </source>
</evidence>
<dbReference type="PROSITE" id="PS51864">
    <property type="entry name" value="ASTACIN"/>
    <property type="match status" value="1"/>
</dbReference>
<evidence type="ECO:0000256" key="6">
    <source>
        <dbReference type="ARBA" id="ARBA00022833"/>
    </source>
</evidence>
<feature type="non-terminal residue" evidence="12">
    <location>
        <position position="277"/>
    </location>
</feature>
<evidence type="ECO:0000259" key="10">
    <source>
        <dbReference type="PROSITE" id="PS01180"/>
    </source>
</evidence>
<dbReference type="GO" id="GO:0004222">
    <property type="term" value="F:metalloendopeptidase activity"/>
    <property type="evidence" value="ECO:0007669"/>
    <property type="project" value="InterPro"/>
</dbReference>